<dbReference type="EMBL" id="LXEO01000049">
    <property type="protein sequence ID" value="OAT15919.1"/>
    <property type="molecule type" value="Genomic_DNA"/>
</dbReference>
<keyword evidence="1" id="KW-0378">Hydrolase</keyword>
<keyword evidence="2" id="KW-1185">Reference proteome</keyword>
<dbReference type="GO" id="GO:0003723">
    <property type="term" value="F:RNA binding"/>
    <property type="evidence" value="ECO:0007669"/>
    <property type="project" value="InterPro"/>
</dbReference>
<dbReference type="Proteomes" id="UP000078286">
    <property type="component" value="Unassembled WGS sequence"/>
</dbReference>
<comment type="caution">
    <text evidence="1">The sequence shown here is derived from an EMBL/GenBank/DDBJ whole genome shotgun (WGS) entry which is preliminary data.</text>
</comment>
<reference evidence="1 2" key="1">
    <citation type="submission" date="2016-04" db="EMBL/GenBank/DDBJ databases">
        <title>ATOL: Assembling a taxonomically balanced genome-scale reconstruction of the evolutionary history of the Enterobacteriaceae.</title>
        <authorList>
            <person name="Plunkett G.III."/>
            <person name="Neeno-Eckwall E.C."/>
            <person name="Glasner J.D."/>
            <person name="Perna N.T."/>
        </authorList>
    </citation>
    <scope>NUCLEOTIDE SEQUENCE [LARGE SCALE GENOMIC DNA]</scope>
    <source>
        <strain evidence="1 2">ATCC 51607</strain>
    </source>
</reference>
<dbReference type="Pfam" id="PF09907">
    <property type="entry name" value="HigB_toxin"/>
    <property type="match status" value="1"/>
</dbReference>
<gene>
    <name evidence="1" type="ORF">M979_3367</name>
</gene>
<dbReference type="GO" id="GO:0004519">
    <property type="term" value="F:endonuclease activity"/>
    <property type="evidence" value="ECO:0007669"/>
    <property type="project" value="InterPro"/>
</dbReference>
<dbReference type="AlphaFoldDB" id="A0A1B7HJV6"/>
<evidence type="ECO:0000313" key="1">
    <source>
        <dbReference type="EMBL" id="OAT15919.1"/>
    </source>
</evidence>
<dbReference type="GO" id="GO:0016787">
    <property type="term" value="F:hydrolase activity"/>
    <property type="evidence" value="ECO:0007669"/>
    <property type="project" value="UniProtKB-KW"/>
</dbReference>
<dbReference type="InterPro" id="IPR018669">
    <property type="entry name" value="Toxin_HigB"/>
</dbReference>
<name>A0A1B7HJV6_9ENTR</name>
<accession>A0A1B7HJV6</accession>
<dbReference type="GO" id="GO:0110001">
    <property type="term" value="C:toxin-antitoxin complex"/>
    <property type="evidence" value="ECO:0007669"/>
    <property type="project" value="InterPro"/>
</dbReference>
<protein>
    <submittedName>
        <fullName evidence="1">HigB family toxin</fullName>
        <ecNumber evidence="1">3.1.-.-</ecNumber>
    </submittedName>
</protein>
<dbReference type="RefSeq" id="WP_064555719.1">
    <property type="nucleotide sequence ID" value="NZ_LXEO01000049.1"/>
</dbReference>
<evidence type="ECO:0000313" key="2">
    <source>
        <dbReference type="Proteomes" id="UP000078286"/>
    </source>
</evidence>
<organism evidence="1 2">
    <name type="scientific">Buttiauxella noackiae ATCC 51607</name>
    <dbReference type="NCBI Taxonomy" id="1354255"/>
    <lineage>
        <taxon>Bacteria</taxon>
        <taxon>Pseudomonadati</taxon>
        <taxon>Pseudomonadota</taxon>
        <taxon>Gammaproteobacteria</taxon>
        <taxon>Enterobacterales</taxon>
        <taxon>Enterobacteriaceae</taxon>
        <taxon>Buttiauxella</taxon>
    </lineage>
</organism>
<proteinExistence type="predicted"/>
<dbReference type="EC" id="3.1.-.-" evidence="1"/>
<sequence length="104" mass="12405">MRLITRKPLREAAEKYPKAADALEDFWKLIEKGVFATPEDLRKVIPSLDNHKDIDRHYVINICRNSYRVIVKIDFKHQVVYVKHVFTHKEYDVFNAKHKRGSKK</sequence>
<dbReference type="PATRIC" id="fig|1354255.3.peg.3467"/>